<dbReference type="Proteomes" id="UP001168640">
    <property type="component" value="Unassembled WGS sequence"/>
</dbReference>
<dbReference type="PRINTS" id="PR00038">
    <property type="entry name" value="HTHLUXR"/>
</dbReference>
<dbReference type="RefSeq" id="WP_302909908.1">
    <property type="nucleotide sequence ID" value="NZ_JAUMIS010000002.1"/>
</dbReference>
<gene>
    <name evidence="2" type="ORF">QVZ43_10555</name>
</gene>
<dbReference type="InterPro" id="IPR016032">
    <property type="entry name" value="Sig_transdc_resp-reg_C-effctor"/>
</dbReference>
<evidence type="ECO:0000259" key="1">
    <source>
        <dbReference type="PROSITE" id="PS50043"/>
    </source>
</evidence>
<sequence>MSNEAAPFNYSPDYHDLVGLIYDAISHSKGFFPFIHRFTRVFNGDSACFGIYDLSTGSVVGAWAVNIADEALKFYAEHIADSDPLLKAALEADEEGNPSFVASNLDIENVDAIRSQTPIGEFMGLLHAHDAAGAIVYRDKSYVVFFAMQRSSNRPSFQKEELAEFNVFLPHMSRAARLYTKLSSLVDTAPPAERAVLQDLNRGILIVDASFRVVFRNAHAGTIIANTANIEINNQGLVSFSSGALARSVMVSLSNAIRASAEGREMPDTILSVPDIDRTITVTISPLLTSRIEPSEGDHDHKAGAIVGLYDWSIRPRIDPDILETVFNLTPCEAKVAAMLANGGTLSDIASKTYRTKETVKSHLKSVFRKTNTCRQAELVAILAASSELAQITPSSPHDMPARQPRKHI</sequence>
<evidence type="ECO:0000313" key="3">
    <source>
        <dbReference type="Proteomes" id="UP001168640"/>
    </source>
</evidence>
<name>A0ABT8W1N5_9GAMM</name>
<feature type="domain" description="HTH luxR-type" evidence="1">
    <location>
        <begin position="322"/>
        <end position="387"/>
    </location>
</feature>
<dbReference type="CDD" id="cd06170">
    <property type="entry name" value="LuxR_C_like"/>
    <property type="match status" value="1"/>
</dbReference>
<proteinExistence type="predicted"/>
<comment type="caution">
    <text evidence="2">The sequence shown here is derived from an EMBL/GenBank/DDBJ whole genome shotgun (WGS) entry which is preliminary data.</text>
</comment>
<dbReference type="EMBL" id="JAUMIS010000002">
    <property type="protein sequence ID" value="MDO3722162.1"/>
    <property type="molecule type" value="Genomic_DNA"/>
</dbReference>
<dbReference type="Gene3D" id="1.10.10.10">
    <property type="entry name" value="Winged helix-like DNA-binding domain superfamily/Winged helix DNA-binding domain"/>
    <property type="match status" value="1"/>
</dbReference>
<dbReference type="SUPFAM" id="SSF46894">
    <property type="entry name" value="C-terminal effector domain of the bipartite response regulators"/>
    <property type="match status" value="1"/>
</dbReference>
<evidence type="ECO:0000313" key="2">
    <source>
        <dbReference type="EMBL" id="MDO3722162.1"/>
    </source>
</evidence>
<accession>A0ABT8W1N5</accession>
<protein>
    <submittedName>
        <fullName evidence="2">Helix-turn-helix transcriptional regulator</fullName>
    </submittedName>
</protein>
<dbReference type="SMART" id="SM00421">
    <property type="entry name" value="HTH_LUXR"/>
    <property type="match status" value="1"/>
</dbReference>
<reference evidence="2" key="1">
    <citation type="submission" date="2023-07" db="EMBL/GenBank/DDBJ databases">
        <title>Marinobacter sp. chi1 genome sequencing and assembly.</title>
        <authorList>
            <person name="Park S."/>
        </authorList>
    </citation>
    <scope>NUCLEOTIDE SEQUENCE</scope>
    <source>
        <strain evidence="2">Chi1</strain>
    </source>
</reference>
<organism evidence="2 3">
    <name type="scientific">Marinobacter suaedae</name>
    <dbReference type="NCBI Taxonomy" id="3057675"/>
    <lineage>
        <taxon>Bacteria</taxon>
        <taxon>Pseudomonadati</taxon>
        <taxon>Pseudomonadota</taxon>
        <taxon>Gammaproteobacteria</taxon>
        <taxon>Pseudomonadales</taxon>
        <taxon>Marinobacteraceae</taxon>
        <taxon>Marinobacter</taxon>
    </lineage>
</organism>
<dbReference type="InterPro" id="IPR036388">
    <property type="entry name" value="WH-like_DNA-bd_sf"/>
</dbReference>
<dbReference type="PROSITE" id="PS50043">
    <property type="entry name" value="HTH_LUXR_2"/>
    <property type="match status" value="1"/>
</dbReference>
<dbReference type="InterPro" id="IPR000792">
    <property type="entry name" value="Tscrpt_reg_LuxR_C"/>
</dbReference>
<dbReference type="Pfam" id="PF00196">
    <property type="entry name" value="GerE"/>
    <property type="match status" value="1"/>
</dbReference>
<keyword evidence="3" id="KW-1185">Reference proteome</keyword>